<proteinExistence type="predicted"/>
<name>A0A169FSP4_9BACI</name>
<accession>A0A169FSP4</accession>
<dbReference type="AlphaFoldDB" id="A0A169FSP4"/>
<evidence type="ECO:0000313" key="1">
    <source>
        <dbReference type="EMBL" id="AND40775.1"/>
    </source>
</evidence>
<dbReference type="Proteomes" id="UP000077856">
    <property type="component" value="Chromosome"/>
</dbReference>
<dbReference type="EMBL" id="CP015506">
    <property type="protein sequence ID" value="AND40775.1"/>
    <property type="molecule type" value="Genomic_DNA"/>
</dbReference>
<dbReference type="STRING" id="1196031.A361_16990"/>
<evidence type="ECO:0000313" key="2">
    <source>
        <dbReference type="Proteomes" id="UP000077856"/>
    </source>
</evidence>
<dbReference type="KEGG" id="bon:A361_16990"/>
<reference evidence="1 2" key="1">
    <citation type="submission" date="2016-04" db="EMBL/GenBank/DDBJ databases">
        <title>Complete genome sequence of Bacillus oceanisediminis strain 2691.</title>
        <authorList>
            <person name="Jeong H."/>
            <person name="Kim H.J."/>
            <person name="Lee D.-W."/>
        </authorList>
    </citation>
    <scope>NUCLEOTIDE SEQUENCE [LARGE SCALE GENOMIC DNA]</scope>
    <source>
        <strain evidence="1 2">2691</strain>
    </source>
</reference>
<protein>
    <submittedName>
        <fullName evidence="1">Uncharacterized protein</fullName>
    </submittedName>
</protein>
<organism evidence="1 2">
    <name type="scientific">Cytobacillus oceanisediminis 2691</name>
    <dbReference type="NCBI Taxonomy" id="1196031"/>
    <lineage>
        <taxon>Bacteria</taxon>
        <taxon>Bacillati</taxon>
        <taxon>Bacillota</taxon>
        <taxon>Bacilli</taxon>
        <taxon>Bacillales</taxon>
        <taxon>Bacillaceae</taxon>
        <taxon>Cytobacillus</taxon>
    </lineage>
</organism>
<sequence>MYINLFLFSFLKIRYIKGLLEVFLFVRSFLLNKWMSAAVFQLAEFILHSDMEEFYLFFTGKLLK</sequence>
<gene>
    <name evidence="1" type="ORF">A361_16990</name>
</gene>